<keyword evidence="6 8" id="KW-0472">Membrane</keyword>
<feature type="region of interest" description="Disordered" evidence="7">
    <location>
        <begin position="1"/>
        <end position="46"/>
    </location>
</feature>
<dbReference type="SUPFAM" id="SSF103473">
    <property type="entry name" value="MFS general substrate transporter"/>
    <property type="match status" value="1"/>
</dbReference>
<evidence type="ECO:0000256" key="3">
    <source>
        <dbReference type="ARBA" id="ARBA00022475"/>
    </source>
</evidence>
<keyword evidence="5 8" id="KW-1133">Transmembrane helix</keyword>
<dbReference type="PANTHER" id="PTHR42718">
    <property type="entry name" value="MAJOR FACILITATOR SUPERFAMILY MULTIDRUG TRANSPORTER MFSC"/>
    <property type="match status" value="1"/>
</dbReference>
<dbReference type="InterPro" id="IPR036259">
    <property type="entry name" value="MFS_trans_sf"/>
</dbReference>
<evidence type="ECO:0000256" key="8">
    <source>
        <dbReference type="SAM" id="Phobius"/>
    </source>
</evidence>
<dbReference type="PRINTS" id="PR01036">
    <property type="entry name" value="TCRTETB"/>
</dbReference>
<dbReference type="Proteomes" id="UP000321154">
    <property type="component" value="Unassembled WGS sequence"/>
</dbReference>
<evidence type="ECO:0000256" key="5">
    <source>
        <dbReference type="ARBA" id="ARBA00022989"/>
    </source>
</evidence>
<feature type="transmembrane region" description="Helical" evidence="8">
    <location>
        <begin position="89"/>
        <end position="107"/>
    </location>
</feature>
<dbReference type="PANTHER" id="PTHR42718:SF46">
    <property type="entry name" value="BLR6921 PROTEIN"/>
    <property type="match status" value="1"/>
</dbReference>
<dbReference type="Gene3D" id="1.20.1250.20">
    <property type="entry name" value="MFS general substrate transporter like domains"/>
    <property type="match status" value="1"/>
</dbReference>
<evidence type="ECO:0000313" key="11">
    <source>
        <dbReference type="Proteomes" id="UP000321154"/>
    </source>
</evidence>
<sequence length="534" mass="55062">MLAPMSRTHPSSDDATRASSSPAGSAHAVHATTGGRAGATPPPAPSSRRWWTLTTVALAQLMVVLDSTVVNIALPAAQSDLGFSDGDRQWIITAYSLAFGSLLLLGGRVGDLIGRKRTFIIGLIGFALASALGGAAGSFGLLVFARALQGAFGALLAPTALAVLTTTFTIPKERARAFGVFGAIAGAGGAIGLLLGGFLTQYASWRWNLYINVVIAVVAIIGAALFVSHVTRTGPRPKLDVPGTVLVSAALFSLVYGFSNAENEGWGSPLTWGFLVIAVVLLAAFVAWQRRAEHPLLPMSIVLDRNRGAAYSSVTIAGAGMFGIFLFVTYYLQTSLGYTPTKTGLAFLPMIGMLVLAAQLSTNIFVPRFGPKIMVPFGMTLGVIGMLLLTRLDLDSTYAATVLPALMVLGFGMGSIMPASIQTATLGVDRGHAGVASAMVNTSQQVGGSIGTALLNTLAATATADYLADHLPTTGAVAAEAAVTGYAAAYWWGAGFFAVGAVVAALLFRRRVPQTDDASHGSTGSLAEAPATAR</sequence>
<dbReference type="InterPro" id="IPR004638">
    <property type="entry name" value="EmrB-like"/>
</dbReference>
<feature type="transmembrane region" description="Helical" evidence="8">
    <location>
        <begin position="398"/>
        <end position="421"/>
    </location>
</feature>
<feature type="transmembrane region" description="Helical" evidence="8">
    <location>
        <begin position="177"/>
        <end position="203"/>
    </location>
</feature>
<protein>
    <submittedName>
        <fullName evidence="10">MFS transporter</fullName>
    </submittedName>
</protein>
<feature type="transmembrane region" description="Helical" evidence="8">
    <location>
        <begin position="373"/>
        <end position="392"/>
    </location>
</feature>
<keyword evidence="3" id="KW-1003">Cell membrane</keyword>
<reference evidence="10 11" key="1">
    <citation type="submission" date="2019-07" db="EMBL/GenBank/DDBJ databases">
        <title>Whole genome shotgun sequence of Frigoribacterium faeni NBRC 103066.</title>
        <authorList>
            <person name="Hosoyama A."/>
            <person name="Uohara A."/>
            <person name="Ohji S."/>
            <person name="Ichikawa N."/>
        </authorList>
    </citation>
    <scope>NUCLEOTIDE SEQUENCE [LARGE SCALE GENOMIC DNA]</scope>
    <source>
        <strain evidence="10 11">NBRC 103066</strain>
    </source>
</reference>
<feature type="transmembrane region" description="Helical" evidence="8">
    <location>
        <begin position="309"/>
        <end position="332"/>
    </location>
</feature>
<feature type="transmembrane region" description="Helical" evidence="8">
    <location>
        <begin position="209"/>
        <end position="227"/>
    </location>
</feature>
<evidence type="ECO:0000256" key="1">
    <source>
        <dbReference type="ARBA" id="ARBA00004651"/>
    </source>
</evidence>
<comment type="caution">
    <text evidence="10">The sequence shown here is derived from an EMBL/GenBank/DDBJ whole genome shotgun (WGS) entry which is preliminary data.</text>
</comment>
<feature type="transmembrane region" description="Helical" evidence="8">
    <location>
        <begin position="239"/>
        <end position="258"/>
    </location>
</feature>
<feature type="transmembrane region" description="Helical" evidence="8">
    <location>
        <begin position="446"/>
        <end position="468"/>
    </location>
</feature>
<dbReference type="Gene3D" id="1.20.1720.10">
    <property type="entry name" value="Multidrug resistance protein D"/>
    <property type="match status" value="1"/>
</dbReference>
<dbReference type="CDD" id="cd17321">
    <property type="entry name" value="MFS_MMR_MDR_like"/>
    <property type="match status" value="1"/>
</dbReference>
<organism evidence="10 11">
    <name type="scientific">Frigoribacterium faeni</name>
    <dbReference type="NCBI Taxonomy" id="145483"/>
    <lineage>
        <taxon>Bacteria</taxon>
        <taxon>Bacillati</taxon>
        <taxon>Actinomycetota</taxon>
        <taxon>Actinomycetes</taxon>
        <taxon>Micrococcales</taxon>
        <taxon>Microbacteriaceae</taxon>
        <taxon>Frigoribacterium</taxon>
    </lineage>
</organism>
<dbReference type="NCBIfam" id="TIGR00711">
    <property type="entry name" value="efflux_EmrB"/>
    <property type="match status" value="1"/>
</dbReference>
<dbReference type="EMBL" id="BJUV01000025">
    <property type="protein sequence ID" value="GEK84030.1"/>
    <property type="molecule type" value="Genomic_DNA"/>
</dbReference>
<name>A0ABQ0URE3_9MICO</name>
<dbReference type="PROSITE" id="PS50850">
    <property type="entry name" value="MFS"/>
    <property type="match status" value="1"/>
</dbReference>
<keyword evidence="4 8" id="KW-0812">Transmembrane</keyword>
<dbReference type="InterPro" id="IPR020846">
    <property type="entry name" value="MFS_dom"/>
</dbReference>
<dbReference type="Pfam" id="PF07690">
    <property type="entry name" value="MFS_1"/>
    <property type="match status" value="1"/>
</dbReference>
<feature type="domain" description="Major facilitator superfamily (MFS) profile" evidence="9">
    <location>
        <begin position="52"/>
        <end position="512"/>
    </location>
</feature>
<evidence type="ECO:0000256" key="2">
    <source>
        <dbReference type="ARBA" id="ARBA00022448"/>
    </source>
</evidence>
<feature type="transmembrane region" description="Helical" evidence="8">
    <location>
        <begin position="270"/>
        <end position="288"/>
    </location>
</feature>
<feature type="transmembrane region" description="Helical" evidence="8">
    <location>
        <begin position="344"/>
        <end position="366"/>
    </location>
</feature>
<evidence type="ECO:0000256" key="7">
    <source>
        <dbReference type="SAM" id="MobiDB-lite"/>
    </source>
</evidence>
<feature type="transmembrane region" description="Helical" evidence="8">
    <location>
        <begin position="488"/>
        <end position="508"/>
    </location>
</feature>
<keyword evidence="2" id="KW-0813">Transport</keyword>
<feature type="transmembrane region" description="Helical" evidence="8">
    <location>
        <begin position="56"/>
        <end position="77"/>
    </location>
</feature>
<evidence type="ECO:0000256" key="6">
    <source>
        <dbReference type="ARBA" id="ARBA00023136"/>
    </source>
</evidence>
<gene>
    <name evidence="10" type="ORF">FFA01_23390</name>
</gene>
<feature type="transmembrane region" description="Helical" evidence="8">
    <location>
        <begin position="119"/>
        <end position="145"/>
    </location>
</feature>
<accession>A0ABQ0URE3</accession>
<evidence type="ECO:0000259" key="9">
    <source>
        <dbReference type="PROSITE" id="PS50850"/>
    </source>
</evidence>
<proteinExistence type="predicted"/>
<comment type="subcellular location">
    <subcellularLocation>
        <location evidence="1">Cell membrane</location>
        <topology evidence="1">Multi-pass membrane protein</topology>
    </subcellularLocation>
</comment>
<evidence type="ECO:0000313" key="10">
    <source>
        <dbReference type="EMBL" id="GEK84030.1"/>
    </source>
</evidence>
<dbReference type="InterPro" id="IPR011701">
    <property type="entry name" value="MFS"/>
</dbReference>
<keyword evidence="11" id="KW-1185">Reference proteome</keyword>
<feature type="region of interest" description="Disordered" evidence="7">
    <location>
        <begin position="515"/>
        <end position="534"/>
    </location>
</feature>
<feature type="transmembrane region" description="Helical" evidence="8">
    <location>
        <begin position="151"/>
        <end position="170"/>
    </location>
</feature>
<evidence type="ECO:0000256" key="4">
    <source>
        <dbReference type="ARBA" id="ARBA00022692"/>
    </source>
</evidence>